<dbReference type="PANTHER" id="PTHR23419">
    <property type="entry name" value="DIVALENT CATION TOLERANCE CUTA-RELATED"/>
    <property type="match status" value="1"/>
</dbReference>
<dbReference type="GO" id="GO:0010038">
    <property type="term" value="P:response to metal ion"/>
    <property type="evidence" value="ECO:0007669"/>
    <property type="project" value="InterPro"/>
</dbReference>
<dbReference type="EMBL" id="CP003685">
    <property type="protein sequence ID" value="AFN03827.1"/>
    <property type="molecule type" value="Genomic_DNA"/>
</dbReference>
<dbReference type="KEGG" id="pfi:PFC_04390"/>
<sequence>MSKMIIIYTTFPTWESAEKVTKALLEERLVACANLREHKAFYWWQGKIEEDNEIGVILKTREDLWEEVKKRIKELHPYTVPAIIKINVEDVNEEYLKWLLEETKST</sequence>
<gene>
    <name evidence="2" type="ORF">PFC_04390</name>
</gene>
<reference evidence="2 3" key="1">
    <citation type="journal article" date="2012" name="J. Bacteriol.">
        <title>Genome Sequencing of a Genetically-Tractable Pyrococcus furiosus Strain Reveals a Highly Dynamic Genome.</title>
        <authorList>
            <person name="Bridger S.L."/>
            <person name="Lancaster W.A."/>
            <person name="Poole F.L.II."/>
            <person name="Schut G.J."/>
            <person name="Adams M.W."/>
        </authorList>
    </citation>
    <scope>NUCLEOTIDE SEQUENCE [LARGE SCALE GENOMIC DNA]</scope>
    <source>
        <strain evidence="2 3">COM1</strain>
    </source>
</reference>
<dbReference type="HOGENOM" id="CLU_098807_3_1_2"/>
<accession>I6U769</accession>
<organism evidence="3">
    <name type="scientific">Pyrococcus furiosus COM1</name>
    <dbReference type="NCBI Taxonomy" id="1185654"/>
    <lineage>
        <taxon>Archaea</taxon>
        <taxon>Methanobacteriati</taxon>
        <taxon>Methanobacteriota</taxon>
        <taxon>Thermococci</taxon>
        <taxon>Thermococcales</taxon>
        <taxon>Thermococcaceae</taxon>
        <taxon>Pyrococcus</taxon>
    </lineage>
</organism>
<dbReference type="Proteomes" id="UP000006216">
    <property type="component" value="Chromosome"/>
</dbReference>
<dbReference type="SUPFAM" id="SSF54913">
    <property type="entry name" value="GlnB-like"/>
    <property type="match status" value="1"/>
</dbReference>
<name>I6U769_9EURY</name>
<dbReference type="InterPro" id="IPR004323">
    <property type="entry name" value="Ion_tolerance_CutA"/>
</dbReference>
<protein>
    <submittedName>
        <fullName evidence="2">Periplasmic divalent cation tolerance protein</fullName>
    </submittedName>
</protein>
<dbReference type="PANTHER" id="PTHR23419:SF8">
    <property type="entry name" value="FI09726P"/>
    <property type="match status" value="1"/>
</dbReference>
<evidence type="ECO:0000313" key="2">
    <source>
        <dbReference type="EMBL" id="AFN03827.1"/>
    </source>
</evidence>
<dbReference type="GO" id="GO:0005507">
    <property type="term" value="F:copper ion binding"/>
    <property type="evidence" value="ECO:0007669"/>
    <property type="project" value="TreeGrafter"/>
</dbReference>
<dbReference type="NCBIfam" id="NF041095">
    <property type="entry name" value="dival_cat_tol_CutA"/>
    <property type="match status" value="1"/>
</dbReference>
<comment type="similarity">
    <text evidence="1">Belongs to the CutA family.</text>
</comment>
<proteinExistence type="inferred from homology"/>
<dbReference type="AlphaFoldDB" id="I6U769"/>
<dbReference type="InterPro" id="IPR011322">
    <property type="entry name" value="N-reg_PII-like_a/b"/>
</dbReference>
<dbReference type="InterPro" id="IPR015867">
    <property type="entry name" value="N-reg_PII/ATP_PRibTrfase_C"/>
</dbReference>
<dbReference type="Gene3D" id="3.30.70.120">
    <property type="match status" value="1"/>
</dbReference>
<evidence type="ECO:0000313" key="3">
    <source>
        <dbReference type="Proteomes" id="UP000006216"/>
    </source>
</evidence>
<dbReference type="InterPro" id="IPR053426">
    <property type="entry name" value="CutA_tolerance"/>
</dbReference>
<dbReference type="PATRIC" id="fig|1185654.4.peg.895"/>
<dbReference type="Pfam" id="PF03091">
    <property type="entry name" value="CutA1"/>
    <property type="match status" value="1"/>
</dbReference>
<evidence type="ECO:0000256" key="1">
    <source>
        <dbReference type="ARBA" id="ARBA00010169"/>
    </source>
</evidence>